<dbReference type="PROSITE" id="PS00914">
    <property type="entry name" value="SYNTAXIN"/>
    <property type="match status" value="1"/>
</dbReference>
<dbReference type="SUPFAM" id="SSF47661">
    <property type="entry name" value="t-snare proteins"/>
    <property type="match status" value="1"/>
</dbReference>
<dbReference type="OMA" id="CCTTEES"/>
<evidence type="ECO:0000256" key="2">
    <source>
        <dbReference type="ARBA" id="ARBA00023054"/>
    </source>
</evidence>
<dbReference type="InterPro" id="IPR000727">
    <property type="entry name" value="T_SNARE_dom"/>
</dbReference>
<dbReference type="InterPro" id="IPR006011">
    <property type="entry name" value="Syntaxin_N"/>
</dbReference>
<dbReference type="GO" id="GO:0048278">
    <property type="term" value="P:vesicle docking"/>
    <property type="evidence" value="ECO:0007669"/>
    <property type="project" value="TreeGrafter"/>
</dbReference>
<dbReference type="OrthoDB" id="10255013at2759"/>
<dbReference type="Gene3D" id="1.20.5.110">
    <property type="match status" value="1"/>
</dbReference>
<dbReference type="AlphaFoldDB" id="A0A401RGY2"/>
<name>A0A401RGY2_CHIPU</name>
<dbReference type="PANTHER" id="PTHR19957">
    <property type="entry name" value="SYNTAXIN"/>
    <property type="match status" value="1"/>
</dbReference>
<sequence>MKDRLEELMRAAEAESANKVLGGIDNPLFEETRVSKFDPFFNDVSAISSNINKLEKLVYGIQRKQAKVLCGTESDSISKVKHSLKDAKCEFTREAKNVQSQLDAMKFELSQKVNNTQLSVEYRIRQCQFNTLAARYRDVLSSHYTKEVEYVSKLKQQIIRQTQLAGLQLQDEDIDHLVEKPAAPQIVGRDLEVLKAKQHLALANQRQKQLLLLESQIAELHELFLHFEVLVAEQQEIVNSIEYNVMRTVDYATHSADNVKTAVKYQKKSRVTAAAAVVLSLCACAPCIAKLSS</sequence>
<dbReference type="InterPro" id="IPR045242">
    <property type="entry name" value="Syntaxin"/>
</dbReference>
<keyword evidence="2" id="KW-0175">Coiled coil</keyword>
<dbReference type="GO" id="GO:0012505">
    <property type="term" value="C:endomembrane system"/>
    <property type="evidence" value="ECO:0007669"/>
    <property type="project" value="TreeGrafter"/>
</dbReference>
<dbReference type="GO" id="GO:0005886">
    <property type="term" value="C:plasma membrane"/>
    <property type="evidence" value="ECO:0007669"/>
    <property type="project" value="TreeGrafter"/>
</dbReference>
<dbReference type="Gene3D" id="1.20.58.70">
    <property type="match status" value="1"/>
</dbReference>
<evidence type="ECO:0000256" key="1">
    <source>
        <dbReference type="ARBA" id="ARBA00009063"/>
    </source>
</evidence>
<dbReference type="GO" id="GO:0000149">
    <property type="term" value="F:SNARE binding"/>
    <property type="evidence" value="ECO:0007669"/>
    <property type="project" value="TreeGrafter"/>
</dbReference>
<dbReference type="Pfam" id="PF00804">
    <property type="entry name" value="Syntaxin"/>
    <property type="match status" value="1"/>
</dbReference>
<accession>A0A401RGY2</accession>
<dbReference type="Pfam" id="PF05739">
    <property type="entry name" value="SNARE"/>
    <property type="match status" value="1"/>
</dbReference>
<dbReference type="GO" id="GO:0006886">
    <property type="term" value="P:intracellular protein transport"/>
    <property type="evidence" value="ECO:0007669"/>
    <property type="project" value="InterPro"/>
</dbReference>
<dbReference type="InterPro" id="IPR006012">
    <property type="entry name" value="Syntaxin/epimorphin_CS"/>
</dbReference>
<dbReference type="EMBL" id="BEZZ01001308">
    <property type="protein sequence ID" value="GCC17356.1"/>
    <property type="molecule type" value="Genomic_DNA"/>
</dbReference>
<gene>
    <name evidence="5" type="ORF">chiPu_0017537</name>
</gene>
<dbReference type="GO" id="GO:0006887">
    <property type="term" value="P:exocytosis"/>
    <property type="evidence" value="ECO:0007669"/>
    <property type="project" value="TreeGrafter"/>
</dbReference>
<comment type="caution">
    <text evidence="5">The sequence shown here is derived from an EMBL/GenBank/DDBJ whole genome shotgun (WGS) entry which is preliminary data.</text>
</comment>
<feature type="domain" description="T-SNARE coiled-coil homology" evidence="4">
    <location>
        <begin position="200"/>
        <end position="262"/>
    </location>
</feature>
<dbReference type="STRING" id="137246.A0A401RGY2"/>
<dbReference type="SMART" id="SM00397">
    <property type="entry name" value="t_SNARE"/>
    <property type="match status" value="1"/>
</dbReference>
<protein>
    <recommendedName>
        <fullName evidence="4">t-SNARE coiled-coil homology domain-containing protein</fullName>
    </recommendedName>
</protein>
<proteinExistence type="inferred from homology"/>
<dbReference type="CDD" id="cd15848">
    <property type="entry name" value="SNARE_syntaxin1-like"/>
    <property type="match status" value="1"/>
</dbReference>
<evidence type="ECO:0000256" key="3">
    <source>
        <dbReference type="RuleBase" id="RU003858"/>
    </source>
</evidence>
<dbReference type="PROSITE" id="PS50192">
    <property type="entry name" value="T_SNARE"/>
    <property type="match status" value="1"/>
</dbReference>
<dbReference type="GO" id="GO:0006906">
    <property type="term" value="P:vesicle fusion"/>
    <property type="evidence" value="ECO:0007669"/>
    <property type="project" value="TreeGrafter"/>
</dbReference>
<evidence type="ECO:0000259" key="4">
    <source>
        <dbReference type="PROSITE" id="PS50192"/>
    </source>
</evidence>
<dbReference type="SMART" id="SM00503">
    <property type="entry name" value="SynN"/>
    <property type="match status" value="1"/>
</dbReference>
<dbReference type="InterPro" id="IPR010989">
    <property type="entry name" value="SNARE"/>
</dbReference>
<dbReference type="GO" id="GO:0005484">
    <property type="term" value="F:SNAP receptor activity"/>
    <property type="evidence" value="ECO:0007669"/>
    <property type="project" value="InterPro"/>
</dbReference>
<organism evidence="5 6">
    <name type="scientific">Chiloscyllium punctatum</name>
    <name type="common">Brownbanded bambooshark</name>
    <name type="synonym">Hemiscyllium punctatum</name>
    <dbReference type="NCBI Taxonomy" id="137246"/>
    <lineage>
        <taxon>Eukaryota</taxon>
        <taxon>Metazoa</taxon>
        <taxon>Chordata</taxon>
        <taxon>Craniata</taxon>
        <taxon>Vertebrata</taxon>
        <taxon>Chondrichthyes</taxon>
        <taxon>Elasmobranchii</taxon>
        <taxon>Galeomorphii</taxon>
        <taxon>Galeoidea</taxon>
        <taxon>Orectolobiformes</taxon>
        <taxon>Hemiscylliidae</taxon>
        <taxon>Chiloscyllium</taxon>
    </lineage>
</organism>
<reference evidence="5 6" key="1">
    <citation type="journal article" date="2018" name="Nat. Ecol. Evol.">
        <title>Shark genomes provide insights into elasmobranch evolution and the origin of vertebrates.</title>
        <authorList>
            <person name="Hara Y"/>
            <person name="Yamaguchi K"/>
            <person name="Onimaru K"/>
            <person name="Kadota M"/>
            <person name="Koyanagi M"/>
            <person name="Keeley SD"/>
            <person name="Tatsumi K"/>
            <person name="Tanaka K"/>
            <person name="Motone F"/>
            <person name="Kageyama Y"/>
            <person name="Nozu R"/>
            <person name="Adachi N"/>
            <person name="Nishimura O"/>
            <person name="Nakagawa R"/>
            <person name="Tanegashima C"/>
            <person name="Kiyatake I"/>
            <person name="Matsumoto R"/>
            <person name="Murakumo K"/>
            <person name="Nishida K"/>
            <person name="Terakita A"/>
            <person name="Kuratani S"/>
            <person name="Sato K"/>
            <person name="Hyodo S Kuraku.S."/>
        </authorList>
    </citation>
    <scope>NUCLEOTIDE SEQUENCE [LARGE SCALE GENOMIC DNA]</scope>
</reference>
<dbReference type="Proteomes" id="UP000287033">
    <property type="component" value="Unassembled WGS sequence"/>
</dbReference>
<evidence type="ECO:0000313" key="6">
    <source>
        <dbReference type="Proteomes" id="UP000287033"/>
    </source>
</evidence>
<dbReference type="GO" id="GO:0031201">
    <property type="term" value="C:SNARE complex"/>
    <property type="evidence" value="ECO:0007669"/>
    <property type="project" value="TreeGrafter"/>
</dbReference>
<dbReference type="PANTHER" id="PTHR19957:SF72">
    <property type="entry name" value="SYNTAXIN-3-LIKE"/>
    <property type="match status" value="1"/>
</dbReference>
<keyword evidence="6" id="KW-1185">Reference proteome</keyword>
<comment type="similarity">
    <text evidence="1 3">Belongs to the syntaxin family.</text>
</comment>
<evidence type="ECO:0000313" key="5">
    <source>
        <dbReference type="EMBL" id="GCC17356.1"/>
    </source>
</evidence>